<dbReference type="Gene3D" id="3.40.50.10320">
    <property type="entry name" value="LmbE-like"/>
    <property type="match status" value="1"/>
</dbReference>
<proteinExistence type="predicted"/>
<sequence>MKCLLVVAHPDDEVLGAGATMYKLAQEGHSVNVCMLSGEVYARKDRPATEELYKDINNAMNLLGADQIIKGDFPNIEFNIVPHLKMVQFIENAITETAATTVFTHHPADLNNDHLHTSLACQVAVRLFQRKSGITPLKELLFMEVPSSTEWSLNKGISQFTPNTFIEVGEIAVDMKLKALAQYRGVMRPFPHPRSHEAIKGLAAYRGGQAGMVYAESFESVFRRGF</sequence>
<keyword evidence="2" id="KW-1185">Reference proteome</keyword>
<reference evidence="1 2" key="1">
    <citation type="journal article" date="2020" name="mSystems">
        <title>Defining Genomic and Predicted Metabolic Features of the Acetobacterium Genus.</title>
        <authorList>
            <person name="Ross D.E."/>
            <person name="Marshall C.W."/>
            <person name="Gulliver D."/>
            <person name="May H.D."/>
            <person name="Norman R.S."/>
        </authorList>
    </citation>
    <scope>NUCLEOTIDE SEQUENCE [LARGE SCALE GENOMIC DNA]</scope>
    <source>
        <strain evidence="1 2">DSM 8238</strain>
    </source>
</reference>
<dbReference type="RefSeq" id="WP_186843502.1">
    <property type="nucleotide sequence ID" value="NZ_WJBC01000039.1"/>
</dbReference>
<dbReference type="Pfam" id="PF02585">
    <property type="entry name" value="PIG-L"/>
    <property type="match status" value="1"/>
</dbReference>
<dbReference type="SUPFAM" id="SSF102588">
    <property type="entry name" value="LmbE-like"/>
    <property type="match status" value="1"/>
</dbReference>
<dbReference type="PANTHER" id="PTHR12993">
    <property type="entry name" value="N-ACETYLGLUCOSAMINYL-PHOSPHATIDYLINOSITOL DE-N-ACETYLASE-RELATED"/>
    <property type="match status" value="1"/>
</dbReference>
<evidence type="ECO:0000313" key="1">
    <source>
        <dbReference type="EMBL" id="MBC3805615.1"/>
    </source>
</evidence>
<evidence type="ECO:0000313" key="2">
    <source>
        <dbReference type="Proteomes" id="UP000603234"/>
    </source>
</evidence>
<dbReference type="PANTHER" id="PTHR12993:SF30">
    <property type="entry name" value="N-ACETYL-ALPHA-D-GLUCOSAMINYL L-MALATE DEACETYLASE 1"/>
    <property type="match status" value="1"/>
</dbReference>
<protein>
    <submittedName>
        <fullName evidence="1">PIG-L family deacetylase</fullName>
    </submittedName>
</protein>
<name>A0ABR6WZ44_9FIRM</name>
<gene>
    <name evidence="1" type="ORF">GH808_14490</name>
</gene>
<organism evidence="1 2">
    <name type="scientific">Acetobacterium fimetarium</name>
    <dbReference type="NCBI Taxonomy" id="52691"/>
    <lineage>
        <taxon>Bacteria</taxon>
        <taxon>Bacillati</taxon>
        <taxon>Bacillota</taxon>
        <taxon>Clostridia</taxon>
        <taxon>Eubacteriales</taxon>
        <taxon>Eubacteriaceae</taxon>
        <taxon>Acetobacterium</taxon>
    </lineage>
</organism>
<dbReference type="InterPro" id="IPR024078">
    <property type="entry name" value="LmbE-like_dom_sf"/>
</dbReference>
<dbReference type="Proteomes" id="UP000603234">
    <property type="component" value="Unassembled WGS sequence"/>
</dbReference>
<accession>A0ABR6WZ44</accession>
<dbReference type="EMBL" id="WJBC01000039">
    <property type="protein sequence ID" value="MBC3805615.1"/>
    <property type="molecule type" value="Genomic_DNA"/>
</dbReference>
<dbReference type="InterPro" id="IPR003737">
    <property type="entry name" value="GlcNAc_PI_deacetylase-related"/>
</dbReference>
<comment type="caution">
    <text evidence="1">The sequence shown here is derived from an EMBL/GenBank/DDBJ whole genome shotgun (WGS) entry which is preliminary data.</text>
</comment>